<dbReference type="Gene3D" id="3.30.70.100">
    <property type="match status" value="1"/>
</dbReference>
<dbReference type="RefSeq" id="WP_079600446.1">
    <property type="nucleotide sequence ID" value="NZ_LT670817.1"/>
</dbReference>
<evidence type="ECO:0000259" key="1">
    <source>
        <dbReference type="Pfam" id="PF07045"/>
    </source>
</evidence>
<organism evidence="2 3">
    <name type="scientific">Bradyrhizobium erythrophlei</name>
    <dbReference type="NCBI Taxonomy" id="1437360"/>
    <lineage>
        <taxon>Bacteria</taxon>
        <taxon>Pseudomonadati</taxon>
        <taxon>Pseudomonadota</taxon>
        <taxon>Alphaproteobacteria</taxon>
        <taxon>Hyphomicrobiales</taxon>
        <taxon>Nitrobacteraceae</taxon>
        <taxon>Bradyrhizobium</taxon>
    </lineage>
</organism>
<name>A0A1M5J2M5_9BRAD</name>
<dbReference type="InterPro" id="IPR011008">
    <property type="entry name" value="Dimeric_a/b-barrel"/>
</dbReference>
<evidence type="ECO:0000313" key="3">
    <source>
        <dbReference type="Proteomes" id="UP000189796"/>
    </source>
</evidence>
<dbReference type="PANTHER" id="PTHR41521">
    <property type="match status" value="1"/>
</dbReference>
<dbReference type="Proteomes" id="UP000189796">
    <property type="component" value="Chromosome I"/>
</dbReference>
<evidence type="ECO:0000313" key="2">
    <source>
        <dbReference type="EMBL" id="SHG34539.1"/>
    </source>
</evidence>
<gene>
    <name evidence="2" type="ORF">SAMN05443248_1224</name>
</gene>
<accession>A0A1M5J2M5</accession>
<dbReference type="InterPro" id="IPR010753">
    <property type="entry name" value="DUF1330"/>
</dbReference>
<sequence>MPAYYIGEHIISNVALFDDYLAKVVPMVERFGGRYLTKAGSHEILEGDWRPNRVVIIEFPDIASIKNWYRAPEYQPLIALRRSAATDVMIMLEGL</sequence>
<reference evidence="2 3" key="1">
    <citation type="submission" date="2016-11" db="EMBL/GenBank/DDBJ databases">
        <authorList>
            <person name="Jaros S."/>
            <person name="Januszkiewicz K."/>
            <person name="Wedrychowicz H."/>
        </authorList>
    </citation>
    <scope>NUCLEOTIDE SEQUENCE [LARGE SCALE GENOMIC DNA]</scope>
    <source>
        <strain evidence="2 3">GAS138</strain>
    </source>
</reference>
<dbReference type="AlphaFoldDB" id="A0A1M5J2M5"/>
<proteinExistence type="predicted"/>
<dbReference type="SUPFAM" id="SSF54909">
    <property type="entry name" value="Dimeric alpha+beta barrel"/>
    <property type="match status" value="1"/>
</dbReference>
<protein>
    <submittedName>
        <fullName evidence="2">Uncharacterized conserved protein, DUF1330 family</fullName>
    </submittedName>
</protein>
<dbReference type="EMBL" id="LT670817">
    <property type="protein sequence ID" value="SHG34539.1"/>
    <property type="molecule type" value="Genomic_DNA"/>
</dbReference>
<dbReference type="PANTHER" id="PTHR41521:SF4">
    <property type="entry name" value="BLR0684 PROTEIN"/>
    <property type="match status" value="1"/>
</dbReference>
<feature type="domain" description="DUF1330" evidence="1">
    <location>
        <begin position="2"/>
        <end position="94"/>
    </location>
</feature>
<dbReference type="Pfam" id="PF07045">
    <property type="entry name" value="DUF1330"/>
    <property type="match status" value="1"/>
</dbReference>
<dbReference type="OrthoDB" id="9806380at2"/>